<keyword evidence="3" id="KW-0732">Signal</keyword>
<comment type="caution">
    <text evidence="5">The sequence shown here is derived from an EMBL/GenBank/DDBJ whole genome shotgun (WGS) entry which is preliminary data.</text>
</comment>
<dbReference type="Pfam" id="PF12770">
    <property type="entry name" value="CHAT"/>
    <property type="match status" value="1"/>
</dbReference>
<dbReference type="Gene3D" id="1.25.40.10">
    <property type="entry name" value="Tetratricopeptide repeat domain"/>
    <property type="match status" value="2"/>
</dbReference>
<evidence type="ECO:0000256" key="2">
    <source>
        <dbReference type="SAM" id="Phobius"/>
    </source>
</evidence>
<keyword evidence="1" id="KW-0802">TPR repeat</keyword>
<feature type="chain" id="PRO_5046363776" evidence="3">
    <location>
        <begin position="20"/>
        <end position="965"/>
    </location>
</feature>
<proteinExistence type="predicted"/>
<feature type="signal peptide" evidence="3">
    <location>
        <begin position="1"/>
        <end position="19"/>
    </location>
</feature>
<evidence type="ECO:0000259" key="4">
    <source>
        <dbReference type="Pfam" id="PF12770"/>
    </source>
</evidence>
<dbReference type="EMBL" id="SMLW01000626">
    <property type="protein sequence ID" value="MTI27402.1"/>
    <property type="molecule type" value="Genomic_DNA"/>
</dbReference>
<dbReference type="PANTHER" id="PTHR10098">
    <property type="entry name" value="RAPSYN-RELATED"/>
    <property type="match status" value="1"/>
</dbReference>
<name>A0ABW9RUN4_9BACT</name>
<keyword evidence="2" id="KW-0812">Transmembrane</keyword>
<dbReference type="InterPro" id="IPR011990">
    <property type="entry name" value="TPR-like_helical_dom_sf"/>
</dbReference>
<dbReference type="InterPro" id="IPR024983">
    <property type="entry name" value="CHAT_dom"/>
</dbReference>
<evidence type="ECO:0000313" key="5">
    <source>
        <dbReference type="EMBL" id="MTI27402.1"/>
    </source>
</evidence>
<dbReference type="Proteomes" id="UP000798808">
    <property type="component" value="Unassembled WGS sequence"/>
</dbReference>
<dbReference type="SMART" id="SM00028">
    <property type="entry name" value="TPR"/>
    <property type="match status" value="4"/>
</dbReference>
<protein>
    <submittedName>
        <fullName evidence="5">CHAT domain-containing protein</fullName>
    </submittedName>
</protein>
<keyword evidence="6" id="KW-1185">Reference proteome</keyword>
<dbReference type="InterPro" id="IPR019734">
    <property type="entry name" value="TPR_rpt"/>
</dbReference>
<dbReference type="Pfam" id="PF13424">
    <property type="entry name" value="TPR_12"/>
    <property type="match status" value="1"/>
</dbReference>
<feature type="domain" description="CHAT" evidence="4">
    <location>
        <begin position="650"/>
        <end position="927"/>
    </location>
</feature>
<dbReference type="RefSeq" id="WP_155174404.1">
    <property type="nucleotide sequence ID" value="NZ_BAAAFL010000012.1"/>
</dbReference>
<organism evidence="5 6">
    <name type="scientific">Fulvivirga kasyanovii</name>
    <dbReference type="NCBI Taxonomy" id="396812"/>
    <lineage>
        <taxon>Bacteria</taxon>
        <taxon>Pseudomonadati</taxon>
        <taxon>Bacteroidota</taxon>
        <taxon>Cytophagia</taxon>
        <taxon>Cytophagales</taxon>
        <taxon>Fulvivirgaceae</taxon>
        <taxon>Fulvivirga</taxon>
    </lineage>
</organism>
<evidence type="ECO:0000256" key="1">
    <source>
        <dbReference type="PROSITE-ProRule" id="PRU00339"/>
    </source>
</evidence>
<feature type="repeat" description="TPR" evidence="1">
    <location>
        <begin position="303"/>
        <end position="336"/>
    </location>
</feature>
<dbReference type="SUPFAM" id="SSF48452">
    <property type="entry name" value="TPR-like"/>
    <property type="match status" value="2"/>
</dbReference>
<gene>
    <name evidence="5" type="ORF">E1163_20770</name>
</gene>
<reference evidence="5 6" key="1">
    <citation type="submission" date="2019-02" db="EMBL/GenBank/DDBJ databases">
        <authorList>
            <person name="Goldberg S.R."/>
            <person name="Haltli B.A."/>
            <person name="Correa H."/>
            <person name="Russell K.G."/>
        </authorList>
    </citation>
    <scope>NUCLEOTIDE SEQUENCE [LARGE SCALE GENOMIC DNA]</scope>
    <source>
        <strain evidence="5 6">JCM 16186</strain>
    </source>
</reference>
<evidence type="ECO:0000313" key="6">
    <source>
        <dbReference type="Proteomes" id="UP000798808"/>
    </source>
</evidence>
<feature type="transmembrane region" description="Helical" evidence="2">
    <location>
        <begin position="939"/>
        <end position="957"/>
    </location>
</feature>
<keyword evidence="2" id="KW-1133">Transmembrane helix</keyword>
<dbReference type="PROSITE" id="PS50005">
    <property type="entry name" value="TPR"/>
    <property type="match status" value="1"/>
</dbReference>
<sequence length="965" mass="108903">MFRITIFLLFLSVCFNAPAQKPTVEKQLQKYSEQFARAESSENRRKALAVFNEHVLKGISSGKSTDLLPYLTKVYEHSTDQWKQYPIQYADLNYLLGLCYTNLGEYVSALPFCELSESLVEKQSPQDTVKRMKRKIILSHLYASTEQIHKAIEINEEGLALASAQGDPMMLFRFLMNGGNAYQYKGETALSIGYFKRAYEIIESANNNPYFLQAVKTNMGASYISSDRPELAKAELLDALTIAKEGNRNATGEVYDDLSTVILFDDLSKVYTDLERYDSALYFANKTIEGINRVFPEGHAYYGEFLLNLGIVYKHKGNYKKAREILEESIEINHKYRGTKNIFSASGYAVLADIEMESMQTAQAQKLYQEALEAIYLDYESGSPHNKPSLEDQCLSPKEAIKILHKKARAYMTEYRAHKDTASLQRAYENYIITSQFIAGFKANLNEVKSRLLFSSNFKQVYEQAIHVAYTLYNTHGRNSYLEQALNWMEDNKGNELFTALNLSLLKQHKNDSLFDMEADLKATISFYESKRASLWGKGDSLELQDYNSSLFSKRRELDKVISALQSKYPDYYAAKYGNQHISLENLANSILQDGQAVLSYFMGGENTYLITLSGDKFDFKMIGQSRELSKQMSLFGEKVKSRSADIDDEANWLYSHLIPEVLKERQIAQLVIIPDGVLNFLSFEALKSVDRPQKFLINEFAVTYSPSINFLLHQRPSQPISSALIYAPEFVASETETRGGNALAALPNARHEAQNIAGLFDTEPLLGNVATETHFKSHGKQMGLIHLATHAMVDPSDPKFSRLAFSIEGDSLNDGFLHLYELYNLQLQAEMVSLSACNTGEGQYYEGEGVMSLARGFMYAGVPNVMMSLWSVPDQSTSTIMQSFYGYLKEGMSKPEALRKAKLDYLSTADANTAAPYFWSGFVFIGKPEVGQPKNDSYIYAGAGGILLLIGAAYFYSRRRNGRS</sequence>
<evidence type="ECO:0000256" key="3">
    <source>
        <dbReference type="SAM" id="SignalP"/>
    </source>
</evidence>
<accession>A0ABW9RUN4</accession>
<keyword evidence="2" id="KW-0472">Membrane</keyword>